<evidence type="ECO:0000256" key="22">
    <source>
        <dbReference type="SAM" id="Phobius"/>
    </source>
</evidence>
<keyword evidence="25" id="KW-1185">Reference proteome</keyword>
<evidence type="ECO:0000256" key="19">
    <source>
        <dbReference type="PIRNR" id="PIRNR000006"/>
    </source>
</evidence>
<dbReference type="Gene3D" id="1.10.760.10">
    <property type="entry name" value="Cytochrome c-like domain"/>
    <property type="match status" value="2"/>
</dbReference>
<dbReference type="KEGG" id="gfu:KM031_17580"/>
<dbReference type="AlphaFoldDB" id="A0A975PAD8"/>
<evidence type="ECO:0000256" key="10">
    <source>
        <dbReference type="ARBA" id="ARBA00022723"/>
    </source>
</evidence>
<dbReference type="GO" id="GO:0005506">
    <property type="term" value="F:iron ion binding"/>
    <property type="evidence" value="ECO:0007669"/>
    <property type="project" value="InterPro"/>
</dbReference>
<feature type="binding site" description="axial binding residue" evidence="20">
    <location>
        <position position="261"/>
    </location>
    <ligand>
        <name>heme c</name>
        <dbReference type="ChEBI" id="CHEBI:61717"/>
        <label>1</label>
    </ligand>
    <ligandPart>
        <name>Fe</name>
        <dbReference type="ChEBI" id="CHEBI:18248"/>
    </ligandPart>
</feature>
<dbReference type="SUPFAM" id="SSF46626">
    <property type="entry name" value="Cytochrome c"/>
    <property type="match status" value="2"/>
</dbReference>
<keyword evidence="16 19" id="KW-0408">Iron</keyword>
<dbReference type="PRINTS" id="PR00605">
    <property type="entry name" value="CYTCHROMECIC"/>
</dbReference>
<keyword evidence="24" id="KW-0614">Plasmid</keyword>
<evidence type="ECO:0000256" key="14">
    <source>
        <dbReference type="ARBA" id="ARBA00022989"/>
    </source>
</evidence>
<keyword evidence="18 19" id="KW-0472">Membrane</keyword>
<feature type="binding site" description="axial binding residue" evidence="20">
    <location>
        <position position="172"/>
    </location>
    <ligand>
        <name>heme c</name>
        <dbReference type="ChEBI" id="CHEBI:61717"/>
        <label>2</label>
    </ligand>
    <ligandPart>
        <name>Fe</name>
        <dbReference type="ChEBI" id="CHEBI:18248"/>
    </ligandPart>
</feature>
<comment type="subunit">
    <text evidence="19">Component of the cbb3-type cytochrome c oxidase.</text>
</comment>
<dbReference type="Gene3D" id="6.10.280.130">
    <property type="match status" value="1"/>
</dbReference>
<feature type="binding site" description="axial binding residue" evidence="20">
    <location>
        <position position="220"/>
    </location>
    <ligand>
        <name>heme c</name>
        <dbReference type="ChEBI" id="CHEBI:61717"/>
        <label>2</label>
    </ligand>
    <ligandPart>
        <name>Fe</name>
        <dbReference type="ChEBI" id="CHEBI:18248"/>
    </ligandPart>
</feature>
<evidence type="ECO:0000256" key="9">
    <source>
        <dbReference type="ARBA" id="ARBA00022692"/>
    </source>
</evidence>
<keyword evidence="10 19" id="KW-0479">Metal-binding</keyword>
<feature type="binding site" description="covalent" evidence="21">
    <location>
        <position position="216"/>
    </location>
    <ligand>
        <name>heme c</name>
        <dbReference type="ChEBI" id="CHEBI:61717"/>
        <label>2</label>
    </ligand>
</feature>
<feature type="transmembrane region" description="Helical" evidence="22">
    <location>
        <begin position="32"/>
        <end position="51"/>
    </location>
</feature>
<keyword evidence="17 19" id="KW-0406">Ion transport</keyword>
<evidence type="ECO:0000256" key="17">
    <source>
        <dbReference type="ARBA" id="ARBA00023065"/>
    </source>
</evidence>
<feature type="binding site" description="covalent" evidence="21">
    <location>
        <position position="219"/>
    </location>
    <ligand>
        <name>heme c</name>
        <dbReference type="ChEBI" id="CHEBI:61717"/>
        <label>2</label>
    </ligand>
</feature>
<dbReference type="PANTHER" id="PTHR33751">
    <property type="entry name" value="CBB3-TYPE CYTOCHROME C OXIDASE SUBUNIT FIXP"/>
    <property type="match status" value="1"/>
</dbReference>
<dbReference type="Pfam" id="PF00034">
    <property type="entry name" value="Cytochrom_C"/>
    <property type="match status" value="1"/>
</dbReference>
<evidence type="ECO:0000259" key="23">
    <source>
        <dbReference type="PROSITE" id="PS51007"/>
    </source>
</evidence>
<dbReference type="InterPro" id="IPR032858">
    <property type="entry name" value="CcoP_N"/>
</dbReference>
<sequence>MSVTERDPISGYLTTGHDWNGIKELNSPVPRIVLWFLAVTHIYAVIAWLLFPTWPLGNTYTKGLLGGDQQDAVAADLAAAATARASWMAALATQDFDTIRENPDLMARAKATAAPLFGQNCQVCHGADGTGGPGFPRLSDDIWLWGGTAEEIETTLRYGINSPHPDTRFAQMPPFGRDGLLTRAEIAVVTDYVLTLANGVIPDDPAEGAVLFQTNCAGCHGADARGLEGTGAPDLTDADWLYGGAPTTIRQILLNGRQGVMPAWQGRLSDAEIRMMALYVEGLSVDGAGDAP</sequence>
<evidence type="ECO:0000256" key="15">
    <source>
        <dbReference type="ARBA" id="ARBA00023002"/>
    </source>
</evidence>
<dbReference type="PIRSF" id="PIRSF000006">
    <property type="entry name" value="Cbb3-Cox_fixP"/>
    <property type="match status" value="1"/>
</dbReference>
<feature type="binding site" description="covalent" evidence="21">
    <location>
        <position position="121"/>
    </location>
    <ligand>
        <name>heme c</name>
        <dbReference type="ChEBI" id="CHEBI:61717"/>
        <label>1</label>
    </ligand>
</feature>
<dbReference type="GO" id="GO:0009055">
    <property type="term" value="F:electron transfer activity"/>
    <property type="evidence" value="ECO:0007669"/>
    <property type="project" value="InterPro"/>
</dbReference>
<feature type="binding site" description="covalent" evidence="21">
    <location>
        <position position="124"/>
    </location>
    <ligand>
        <name>heme c</name>
        <dbReference type="ChEBI" id="CHEBI:61717"/>
        <label>1</label>
    </ligand>
</feature>
<reference evidence="24" key="1">
    <citation type="submission" date="2021-06" db="EMBL/GenBank/DDBJ databases">
        <authorList>
            <person name="Lee C.-S."/>
            <person name="Jin L."/>
        </authorList>
    </citation>
    <scope>NUCLEOTIDE SEQUENCE</scope>
    <source>
        <strain evidence="24">Con5</strain>
        <plasmid evidence="24">p1</plasmid>
    </source>
</reference>
<evidence type="ECO:0000256" key="13">
    <source>
        <dbReference type="ARBA" id="ARBA00022982"/>
    </source>
</evidence>
<dbReference type="InterPro" id="IPR004678">
    <property type="entry name" value="Cyt_c_oxidase_cbb3_su3"/>
</dbReference>
<evidence type="ECO:0000256" key="12">
    <source>
        <dbReference type="ARBA" id="ARBA00022781"/>
    </source>
</evidence>
<evidence type="ECO:0000256" key="21">
    <source>
        <dbReference type="PIRSR" id="PIRSR000006-2"/>
    </source>
</evidence>
<evidence type="ECO:0000256" key="3">
    <source>
        <dbReference type="ARBA" id="ARBA00006113"/>
    </source>
</evidence>
<evidence type="ECO:0000256" key="1">
    <source>
        <dbReference type="ARBA" id="ARBA00004533"/>
    </source>
</evidence>
<name>A0A975PAD8_9RHOB</name>
<feature type="domain" description="Cytochrome c" evidence="23">
    <location>
        <begin position="108"/>
        <end position="197"/>
    </location>
</feature>
<dbReference type="EMBL" id="CP076362">
    <property type="protein sequence ID" value="QWK92118.1"/>
    <property type="molecule type" value="Genomic_DNA"/>
</dbReference>
<geneLocation type="plasmid" evidence="24 25">
    <name>p1</name>
</geneLocation>
<feature type="domain" description="Cytochrome c" evidence="23">
    <location>
        <begin position="203"/>
        <end position="284"/>
    </location>
</feature>
<dbReference type="InterPro" id="IPR050597">
    <property type="entry name" value="Cytochrome_c_Oxidase_Subunit"/>
</dbReference>
<keyword evidence="14 22" id="KW-1133">Transmembrane helix</keyword>
<evidence type="ECO:0000256" key="18">
    <source>
        <dbReference type="ARBA" id="ARBA00023136"/>
    </source>
</evidence>
<dbReference type="InterPro" id="IPR038414">
    <property type="entry name" value="CcoP_N_sf"/>
</dbReference>
<comment type="cofactor">
    <cofactor evidence="19 21">
        <name>heme c</name>
        <dbReference type="ChEBI" id="CHEBI:61717"/>
    </cofactor>
    <text evidence="19 21">Binds 2 heme C groups per subunit.</text>
</comment>
<comment type="subcellular location">
    <subcellularLocation>
        <location evidence="1 19">Cell inner membrane</location>
    </subcellularLocation>
</comment>
<dbReference type="PROSITE" id="PS51007">
    <property type="entry name" value="CYTC"/>
    <property type="match status" value="2"/>
</dbReference>
<dbReference type="GO" id="GO:0020037">
    <property type="term" value="F:heme binding"/>
    <property type="evidence" value="ECO:0007669"/>
    <property type="project" value="InterPro"/>
</dbReference>
<proteinExistence type="inferred from homology"/>
<evidence type="ECO:0000256" key="7">
    <source>
        <dbReference type="ARBA" id="ARBA00022617"/>
    </source>
</evidence>
<keyword evidence="6 19" id="KW-0997">Cell inner membrane</keyword>
<dbReference type="Pfam" id="PF13442">
    <property type="entry name" value="Cytochrome_CBB3"/>
    <property type="match status" value="1"/>
</dbReference>
<feature type="binding site" description="axial binding residue" evidence="20">
    <location>
        <position position="125"/>
    </location>
    <ligand>
        <name>heme c</name>
        <dbReference type="ChEBI" id="CHEBI:61717"/>
        <label>1</label>
    </ligand>
    <ligandPart>
        <name>Fe</name>
        <dbReference type="ChEBI" id="CHEBI:18248"/>
    </ligandPart>
</feature>
<keyword evidence="15 19" id="KW-0560">Oxidoreductase</keyword>
<dbReference type="PANTHER" id="PTHR33751:SF1">
    <property type="entry name" value="CBB3-TYPE CYTOCHROME C OXIDASE SUBUNIT FIXP"/>
    <property type="match status" value="1"/>
</dbReference>
<accession>A0A975PAD8</accession>
<evidence type="ECO:0000313" key="25">
    <source>
        <dbReference type="Proteomes" id="UP000679352"/>
    </source>
</evidence>
<comment type="pathway">
    <text evidence="2 19">Energy metabolism; oxidative phosphorylation.</text>
</comment>
<keyword evidence="7 19" id="KW-0349">Heme</keyword>
<keyword evidence="5 19" id="KW-1003">Cell membrane</keyword>
<evidence type="ECO:0000256" key="20">
    <source>
        <dbReference type="PIRSR" id="PIRSR000006-1"/>
    </source>
</evidence>
<dbReference type="GO" id="GO:1902600">
    <property type="term" value="P:proton transmembrane transport"/>
    <property type="evidence" value="ECO:0007669"/>
    <property type="project" value="UniProtKB-KW"/>
</dbReference>
<dbReference type="InterPro" id="IPR009056">
    <property type="entry name" value="Cyt_c-like_dom"/>
</dbReference>
<keyword evidence="4 19" id="KW-0813">Transport</keyword>
<keyword evidence="8 19" id="KW-0679">Respiratory chain</keyword>
<protein>
    <recommendedName>
        <fullName evidence="19">Cbb3-type cytochrome c oxidase subunit</fullName>
    </recommendedName>
</protein>
<evidence type="ECO:0000256" key="8">
    <source>
        <dbReference type="ARBA" id="ARBA00022660"/>
    </source>
</evidence>
<comment type="function">
    <text evidence="19">C-type cytochrome. Part of the cbb3-type cytochrome c oxidase complex.</text>
</comment>
<keyword evidence="12 19" id="KW-0375">Hydrogen ion transport</keyword>
<evidence type="ECO:0000256" key="4">
    <source>
        <dbReference type="ARBA" id="ARBA00022448"/>
    </source>
</evidence>
<dbReference type="Proteomes" id="UP000679352">
    <property type="component" value="Plasmid p1"/>
</dbReference>
<evidence type="ECO:0000256" key="11">
    <source>
        <dbReference type="ARBA" id="ARBA00022737"/>
    </source>
</evidence>
<keyword evidence="9 22" id="KW-0812">Transmembrane</keyword>
<dbReference type="NCBIfam" id="TIGR00782">
    <property type="entry name" value="ccoP"/>
    <property type="match status" value="1"/>
</dbReference>
<evidence type="ECO:0000313" key="24">
    <source>
        <dbReference type="EMBL" id="QWK92118.1"/>
    </source>
</evidence>
<evidence type="ECO:0000256" key="5">
    <source>
        <dbReference type="ARBA" id="ARBA00022475"/>
    </source>
</evidence>
<dbReference type="RefSeq" id="WP_215505205.1">
    <property type="nucleotide sequence ID" value="NZ_CP076362.1"/>
</dbReference>
<organism evidence="24 25">
    <name type="scientific">Gemmobacter fulvus</name>
    <dbReference type="NCBI Taxonomy" id="2840474"/>
    <lineage>
        <taxon>Bacteria</taxon>
        <taxon>Pseudomonadati</taxon>
        <taxon>Pseudomonadota</taxon>
        <taxon>Alphaproteobacteria</taxon>
        <taxon>Rhodobacterales</taxon>
        <taxon>Paracoccaceae</taxon>
        <taxon>Gemmobacter</taxon>
    </lineage>
</organism>
<evidence type="ECO:0000256" key="16">
    <source>
        <dbReference type="ARBA" id="ARBA00023004"/>
    </source>
</evidence>
<dbReference type="InterPro" id="IPR008168">
    <property type="entry name" value="Cyt_C_IC"/>
</dbReference>
<dbReference type="InterPro" id="IPR036909">
    <property type="entry name" value="Cyt_c-like_dom_sf"/>
</dbReference>
<dbReference type="GO" id="GO:0005886">
    <property type="term" value="C:plasma membrane"/>
    <property type="evidence" value="ECO:0007669"/>
    <property type="project" value="UniProtKB-SubCell"/>
</dbReference>
<dbReference type="GO" id="GO:0016491">
    <property type="term" value="F:oxidoreductase activity"/>
    <property type="evidence" value="ECO:0007669"/>
    <property type="project" value="UniProtKB-KW"/>
</dbReference>
<evidence type="ECO:0000256" key="6">
    <source>
        <dbReference type="ARBA" id="ARBA00022519"/>
    </source>
</evidence>
<dbReference type="Pfam" id="PF14715">
    <property type="entry name" value="FixP_N"/>
    <property type="match status" value="1"/>
</dbReference>
<gene>
    <name evidence="24" type="primary">ccoP</name>
    <name evidence="24" type="ORF">KM031_17580</name>
</gene>
<comment type="similarity">
    <text evidence="3 19">Belongs to the CcoP / FixP family.</text>
</comment>
<evidence type="ECO:0000256" key="2">
    <source>
        <dbReference type="ARBA" id="ARBA00004673"/>
    </source>
</evidence>
<keyword evidence="13 19" id="KW-0249">Electron transport</keyword>
<keyword evidence="11" id="KW-0677">Repeat</keyword>